<name>A0A2S6IH00_9ACTN</name>
<comment type="caution">
    <text evidence="1">The sequence shown here is derived from an EMBL/GenBank/DDBJ whole genome shotgun (WGS) entry which is preliminary data.</text>
</comment>
<evidence type="ECO:0008006" key="3">
    <source>
        <dbReference type="Google" id="ProtNLM"/>
    </source>
</evidence>
<evidence type="ECO:0000313" key="1">
    <source>
        <dbReference type="EMBL" id="PPK93494.1"/>
    </source>
</evidence>
<gene>
    <name evidence="1" type="ORF">CLV92_110122</name>
</gene>
<accession>A0A2S6IH00</accession>
<dbReference type="AlphaFoldDB" id="A0A2S6IH00"/>
<dbReference type="SUPFAM" id="SSF53335">
    <property type="entry name" value="S-adenosyl-L-methionine-dependent methyltransferases"/>
    <property type="match status" value="1"/>
</dbReference>
<dbReference type="RefSeq" id="WP_211291137.1">
    <property type="nucleotide sequence ID" value="NZ_PTJD01000010.1"/>
</dbReference>
<keyword evidence="2" id="KW-1185">Reference proteome</keyword>
<dbReference type="Proteomes" id="UP000239485">
    <property type="component" value="Unassembled WGS sequence"/>
</dbReference>
<dbReference type="EMBL" id="PTJD01000010">
    <property type="protein sequence ID" value="PPK93494.1"/>
    <property type="molecule type" value="Genomic_DNA"/>
</dbReference>
<reference evidence="1 2" key="1">
    <citation type="submission" date="2018-02" db="EMBL/GenBank/DDBJ databases">
        <title>Genomic Encyclopedia of Archaeal and Bacterial Type Strains, Phase II (KMG-II): from individual species to whole genera.</title>
        <authorList>
            <person name="Goeker M."/>
        </authorList>
    </citation>
    <scope>NUCLEOTIDE SEQUENCE [LARGE SCALE GENOMIC DNA]</scope>
    <source>
        <strain evidence="1 2">DSM 22857</strain>
    </source>
</reference>
<protein>
    <recommendedName>
        <fullName evidence="3">Methyltransferase family protein</fullName>
    </recommendedName>
</protein>
<sequence>MSADIAGWLGDAPAFDAPAFDAPAFDAPAFDAPAFDALTAALWAPVSAVAVQPTAPLPGERVLDACAGAGASALPLARAGAEDVQVTRHPLRVPLDAGLAGALVDGTAAQAQLRDLDAGARAAVREEVVALLGSTRPALTATSLVVTGRRP</sequence>
<evidence type="ECO:0000313" key="2">
    <source>
        <dbReference type="Proteomes" id="UP000239485"/>
    </source>
</evidence>
<proteinExistence type="predicted"/>
<dbReference type="Gene3D" id="3.40.50.150">
    <property type="entry name" value="Vaccinia Virus protein VP39"/>
    <property type="match status" value="1"/>
</dbReference>
<dbReference type="InterPro" id="IPR029063">
    <property type="entry name" value="SAM-dependent_MTases_sf"/>
</dbReference>
<organism evidence="1 2">
    <name type="scientific">Kineococcus xinjiangensis</name>
    <dbReference type="NCBI Taxonomy" id="512762"/>
    <lineage>
        <taxon>Bacteria</taxon>
        <taxon>Bacillati</taxon>
        <taxon>Actinomycetota</taxon>
        <taxon>Actinomycetes</taxon>
        <taxon>Kineosporiales</taxon>
        <taxon>Kineosporiaceae</taxon>
        <taxon>Kineococcus</taxon>
    </lineage>
</organism>